<feature type="region of interest" description="Disordered" evidence="2">
    <location>
        <begin position="972"/>
        <end position="992"/>
    </location>
</feature>
<feature type="compositionally biased region" description="Basic and acidic residues" evidence="2">
    <location>
        <begin position="258"/>
        <end position="268"/>
    </location>
</feature>
<feature type="compositionally biased region" description="Basic residues" evidence="2">
    <location>
        <begin position="14"/>
        <end position="25"/>
    </location>
</feature>
<dbReference type="EMBL" id="FTOV01000010">
    <property type="protein sequence ID" value="SIT20170.1"/>
    <property type="molecule type" value="Genomic_DNA"/>
</dbReference>
<reference evidence="3 4" key="1">
    <citation type="submission" date="2017-01" db="EMBL/GenBank/DDBJ databases">
        <authorList>
            <person name="Mah S.A."/>
            <person name="Swanson W.J."/>
            <person name="Moy G.W."/>
            <person name="Vacquier V.D."/>
        </authorList>
    </citation>
    <scope>NUCLEOTIDE SEQUENCE [LARGE SCALE GENOMIC DNA]</scope>
    <source>
        <strain evidence="3 4">DSM 18014</strain>
    </source>
</reference>
<proteinExistence type="predicted"/>
<feature type="compositionally biased region" description="Basic and acidic residues" evidence="2">
    <location>
        <begin position="1"/>
        <end position="13"/>
    </location>
</feature>
<evidence type="ECO:0000256" key="1">
    <source>
        <dbReference type="SAM" id="Coils"/>
    </source>
</evidence>
<feature type="compositionally biased region" description="Polar residues" evidence="2">
    <location>
        <begin position="248"/>
        <end position="257"/>
    </location>
</feature>
<evidence type="ECO:0000313" key="4">
    <source>
        <dbReference type="Proteomes" id="UP000185781"/>
    </source>
</evidence>
<dbReference type="STRING" id="373672.SAMN05421785_11073"/>
<accession>A0A1N7QBC3</accession>
<name>A0A1N7QBC3_9FLAO</name>
<feature type="compositionally biased region" description="Polar residues" evidence="2">
    <location>
        <begin position="191"/>
        <end position="206"/>
    </location>
</feature>
<feature type="region of interest" description="Disordered" evidence="2">
    <location>
        <begin position="405"/>
        <end position="444"/>
    </location>
</feature>
<keyword evidence="1" id="KW-0175">Coiled coil</keyword>
<dbReference type="Proteomes" id="UP000185781">
    <property type="component" value="Unassembled WGS sequence"/>
</dbReference>
<evidence type="ECO:0000313" key="3">
    <source>
        <dbReference type="EMBL" id="SIT20170.1"/>
    </source>
</evidence>
<feature type="compositionally biased region" description="Basic and acidic residues" evidence="2">
    <location>
        <begin position="405"/>
        <end position="433"/>
    </location>
</feature>
<feature type="compositionally biased region" description="Low complexity" evidence="2">
    <location>
        <begin position="228"/>
        <end position="237"/>
    </location>
</feature>
<sequence length="1224" mass="134599">MKAAKPVEKDNKNHHSQSKKQKAKKPVVVPLPVAEVAPLQTQKPEESAALAGFATPNINKTNASGIIAPVHGSQTIYDQGSEIMFKKHQESLAETGDINHPQTKKAEKNYTSTLNISQVKDYHDLKSGTYVPKTLEEQAAMAQSNGNSNSETAVSELADSVNISEVQDSVAAMDLSSEFTLAGEQEEAARTTPTSANSDPKFNQTIGLVKNTAKVKSTHSSKEKAESHANAAAAVPAGERKSKARGQQVEQLSQQRSEPFKASDFKRKLESKITKMKLPSNEKEADNFEKNNNIAQVNKSAGADVIAAKNNVTGKIAEVAKKEPDETKLAQRKATALPDPKIGSKVNIKASEAMPAKRGDSELSQPIAKSYRSVEQQFAKQQITDEQLAKSNEPDFINALNAKKAAKDNAEKAPKEFKNEESKKLEASKREAQGKTNSTMEGMHQSRKGLLDSVTNKQHKAGEKNTAKHQDVVDKLNAIYAETKKSVDGQLDDLESKVTQLFDAGAKDAKSAFERYVTKKIDNYKDERYGSWYRADKYGNRLEDAWNRKLPDEVNIFFVEGRKIFLQRLDGIIDTIANLVTSRLNAAKASIASGRQKVVTFIKNLPADVKKAIKGDIDAIQGQFKELENSISEKESSLIDSLATKYNDALKEVDELIVDIKNRNRGFIAAAEDATVGVAKTIMEIRKTLTELLSGAVSAVMAIVADPIGFLSNLIAGVSQGFTNFGTNIWTHLKTGFFGWLTGAMKNISFTLPEDIFSLKGIFSISTQMMGLTWDNIRGIGASVVGEPAMKVLEGSFKMVQIVQKDGFAGLWEHVKDQFADIKATVMDTIIDIIKTEAIQAGIKFILGLLTPAGAFVKAAMMIIDLVKFFIQKAAQIMELVKAITEGIKAIASGNVAAVAKAIENALGRAIPVVIGFLASLAGLGGLVDKVTGVVRKIRQRINNAIVKFWNFVKGKAKGLLGKIGFGDKKEKKKKREDLRTTEEKKRDLEEGVREGTQLLKDNSLTSKEREKRLKNIKQTYELKELKIVTDKVERDKATVHIHGEVNPTLNGNRIVVDFDSGNPLSIIERNKLIKIPGGQDKLDKINLMIQGNSSKLKDEYAEVRTALDALDSGRLSVSIGVDVFLDKGGLIKFTEIDVLTEEEMIEVKNKTIFSDAKKLSGDAYDQWLKLRDIFNGKRTVYDKNGNVIIPPKKWVYQVTIDNIDPRLKKWLLSKGMTEVREGK</sequence>
<dbReference type="AlphaFoldDB" id="A0A1N7QBC3"/>
<organism evidence="3 4">
    <name type="scientific">Chryseobacterium gambrini</name>
    <dbReference type="NCBI Taxonomy" id="373672"/>
    <lineage>
        <taxon>Bacteria</taxon>
        <taxon>Pseudomonadati</taxon>
        <taxon>Bacteroidota</taxon>
        <taxon>Flavobacteriia</taxon>
        <taxon>Flavobacteriales</taxon>
        <taxon>Weeksellaceae</taxon>
        <taxon>Chryseobacterium group</taxon>
        <taxon>Chryseobacterium</taxon>
    </lineage>
</organism>
<dbReference type="RefSeq" id="WP_076394843.1">
    <property type="nucleotide sequence ID" value="NZ_FTOV01000010.1"/>
</dbReference>
<dbReference type="OrthoDB" id="4317910at2"/>
<feature type="region of interest" description="Disordered" evidence="2">
    <location>
        <begin position="1"/>
        <end position="29"/>
    </location>
</feature>
<evidence type="ECO:0000256" key="2">
    <source>
        <dbReference type="SAM" id="MobiDB-lite"/>
    </source>
</evidence>
<feature type="region of interest" description="Disordered" evidence="2">
    <location>
        <begin position="183"/>
        <end position="268"/>
    </location>
</feature>
<gene>
    <name evidence="3" type="ORF">SAMN05421785_11073</name>
</gene>
<feature type="coiled-coil region" evidence="1">
    <location>
        <begin position="610"/>
        <end position="637"/>
    </location>
</feature>
<protein>
    <submittedName>
        <fullName evidence="3">Uncharacterized protein</fullName>
    </submittedName>
</protein>